<dbReference type="FunFam" id="3.30.930.10:FF:000045">
    <property type="entry name" value="lipoyltransferase 1, mitochondrial"/>
    <property type="match status" value="1"/>
</dbReference>
<dbReference type="Proteomes" id="UP000192578">
    <property type="component" value="Unassembled WGS sequence"/>
</dbReference>
<dbReference type="UniPathway" id="UPA00537">
    <property type="reaction ID" value="UER00595"/>
</dbReference>
<dbReference type="CDD" id="cd16443">
    <property type="entry name" value="LplA"/>
    <property type="match status" value="1"/>
</dbReference>
<name>A0A1W0XCS2_HYPEX</name>
<reference evidence="5" key="1">
    <citation type="submission" date="2017-01" db="EMBL/GenBank/DDBJ databases">
        <title>Comparative genomics of anhydrobiosis in the tardigrade Hypsibius dujardini.</title>
        <authorList>
            <person name="Yoshida Y."/>
            <person name="Koutsovoulos G."/>
            <person name="Laetsch D."/>
            <person name="Stevens L."/>
            <person name="Kumar S."/>
            <person name="Horikawa D."/>
            <person name="Ishino K."/>
            <person name="Komine S."/>
            <person name="Tomita M."/>
            <person name="Blaxter M."/>
            <person name="Arakawa K."/>
        </authorList>
    </citation>
    <scope>NUCLEOTIDE SEQUENCE [LARGE SCALE GENOMIC DNA]</scope>
    <source>
        <strain evidence="5">Z151</strain>
    </source>
</reference>
<evidence type="ECO:0000313" key="5">
    <source>
        <dbReference type="Proteomes" id="UP000192578"/>
    </source>
</evidence>
<comment type="similarity">
    <text evidence="2">Belongs to the LplA family.</text>
</comment>
<dbReference type="InterPro" id="IPR004143">
    <property type="entry name" value="BPL_LPL_catalytic"/>
</dbReference>
<dbReference type="PROSITE" id="PS51733">
    <property type="entry name" value="BPL_LPL_CATALYTIC"/>
    <property type="match status" value="1"/>
</dbReference>
<dbReference type="GO" id="GO:0017118">
    <property type="term" value="F:lipoyltransferase activity"/>
    <property type="evidence" value="ECO:0007669"/>
    <property type="project" value="TreeGrafter"/>
</dbReference>
<keyword evidence="5" id="KW-1185">Reference proteome</keyword>
<dbReference type="PANTHER" id="PTHR12561">
    <property type="entry name" value="LIPOATE-PROTEIN LIGASE"/>
    <property type="match status" value="1"/>
</dbReference>
<organism evidence="4 5">
    <name type="scientific">Hypsibius exemplaris</name>
    <name type="common">Freshwater tardigrade</name>
    <dbReference type="NCBI Taxonomy" id="2072580"/>
    <lineage>
        <taxon>Eukaryota</taxon>
        <taxon>Metazoa</taxon>
        <taxon>Ecdysozoa</taxon>
        <taxon>Tardigrada</taxon>
        <taxon>Eutardigrada</taxon>
        <taxon>Parachela</taxon>
        <taxon>Hypsibioidea</taxon>
        <taxon>Hypsibiidae</taxon>
        <taxon>Hypsibius</taxon>
    </lineage>
</organism>
<dbReference type="InterPro" id="IPR004562">
    <property type="entry name" value="LipoylTrfase_LipoateP_Ligase"/>
</dbReference>
<proteinExistence type="inferred from homology"/>
<sequence>MTKKWQVLISKSHDIYTNLAWEDWLYRKMDFSHLNLLLLWRNAPCVVVGRYQNPWKEVNVSMLEDAGVQLARRNSGGGTVYHDMGNLNFTFMTERKLYNRRTNLEFIVKVLREKYAIPAEVSQRDDIVVKGTLKISGTAAKLGRTAAYHHCTLLCNVRKDQLRAVLTPRNKGIHTNASISVPSPTVNLSEINSVITSADMIPVFAQQFSDLNLSEKIAVIEIDPSDGDYPGMEFAATDLASTSFIYGNTPKFNIIRDFVLPSSQDTPAPTNVILDILIEKGKICSFTISGTATEAVKGIATSALSAVVGCDFDSQEMWAALSAGFASSSATTSGTDRNSGDEHHREFVYRCLIQTLNLQE</sequence>
<comment type="pathway">
    <text evidence="1">Protein modification; protein lipoylation via exogenous pathway; protein N(6)-(lipoyl)lysine from lipoate: step 2/2.</text>
</comment>
<dbReference type="InterPro" id="IPR045864">
    <property type="entry name" value="aa-tRNA-synth_II/BPL/LPL"/>
</dbReference>
<dbReference type="SUPFAM" id="SSF55681">
    <property type="entry name" value="Class II aaRS and biotin synthetases"/>
    <property type="match status" value="1"/>
</dbReference>
<evidence type="ECO:0000313" key="4">
    <source>
        <dbReference type="EMBL" id="OQV25208.1"/>
    </source>
</evidence>
<accession>A0A1W0XCS2</accession>
<dbReference type="PANTHER" id="PTHR12561:SF3">
    <property type="entry name" value="LIPOYLTRANSFERASE 1, MITOCHONDRIAL"/>
    <property type="match status" value="1"/>
</dbReference>
<dbReference type="Gene3D" id="3.30.390.50">
    <property type="entry name" value="CO dehydrogenase flavoprotein, C-terminal domain"/>
    <property type="match status" value="1"/>
</dbReference>
<comment type="caution">
    <text evidence="4">The sequence shown here is derived from an EMBL/GenBank/DDBJ whole genome shotgun (WGS) entry which is preliminary data.</text>
</comment>
<evidence type="ECO:0000256" key="2">
    <source>
        <dbReference type="ARBA" id="ARBA00008242"/>
    </source>
</evidence>
<dbReference type="Gene3D" id="3.30.930.10">
    <property type="entry name" value="Bira Bifunctional Protein, Domain 2"/>
    <property type="match status" value="1"/>
</dbReference>
<dbReference type="Pfam" id="PF21948">
    <property type="entry name" value="LplA-B_cat"/>
    <property type="match status" value="1"/>
</dbReference>
<dbReference type="OrthoDB" id="201621at2759"/>
<dbReference type="AlphaFoldDB" id="A0A1W0XCS2"/>
<evidence type="ECO:0000259" key="3">
    <source>
        <dbReference type="PROSITE" id="PS51733"/>
    </source>
</evidence>
<protein>
    <submittedName>
        <fullName evidence="4">Lipoyltransferase 1, mitochondrial</fullName>
    </submittedName>
</protein>
<feature type="domain" description="BPL/LPL catalytic" evidence="3">
    <location>
        <begin position="31"/>
        <end position="216"/>
    </location>
</feature>
<dbReference type="GO" id="GO:0009249">
    <property type="term" value="P:protein lipoylation"/>
    <property type="evidence" value="ECO:0007669"/>
    <property type="project" value="InterPro"/>
</dbReference>
<dbReference type="EMBL" id="MTYJ01000003">
    <property type="protein sequence ID" value="OQV25208.1"/>
    <property type="molecule type" value="Genomic_DNA"/>
</dbReference>
<evidence type="ECO:0000256" key="1">
    <source>
        <dbReference type="ARBA" id="ARBA00005085"/>
    </source>
</evidence>
<dbReference type="GO" id="GO:0005739">
    <property type="term" value="C:mitochondrion"/>
    <property type="evidence" value="ECO:0007669"/>
    <property type="project" value="TreeGrafter"/>
</dbReference>
<gene>
    <name evidence="4" type="ORF">BV898_00896</name>
</gene>